<dbReference type="AlphaFoldDB" id="A0AAU8N704"/>
<proteinExistence type="predicted"/>
<gene>
    <name evidence="2" type="ORF">ABXS70_19560</name>
</gene>
<name>A0AAU8N704_9BACL</name>
<sequence length="75" mass="8901">MSSKADNFKRLAEKRVTECVKKIRLIGNLANKNNYEYTVEQAKQIAATLEQEIQNLKKRFRDEAEEQDFIFKFDD</sequence>
<dbReference type="EMBL" id="CP159992">
    <property type="protein sequence ID" value="XCP93404.1"/>
    <property type="molecule type" value="Genomic_DNA"/>
</dbReference>
<evidence type="ECO:0008006" key="3">
    <source>
        <dbReference type="Google" id="ProtNLM"/>
    </source>
</evidence>
<keyword evidence="1" id="KW-0175">Coiled coil</keyword>
<evidence type="ECO:0000256" key="1">
    <source>
        <dbReference type="SAM" id="Coils"/>
    </source>
</evidence>
<evidence type="ECO:0000313" key="2">
    <source>
        <dbReference type="EMBL" id="XCP93404.1"/>
    </source>
</evidence>
<protein>
    <recommendedName>
        <fullName evidence="3">Histidine kinase</fullName>
    </recommendedName>
</protein>
<organism evidence="2">
    <name type="scientific">Paenibacillus sp. AN1007</name>
    <dbReference type="NCBI Taxonomy" id="3151385"/>
    <lineage>
        <taxon>Bacteria</taxon>
        <taxon>Bacillati</taxon>
        <taxon>Bacillota</taxon>
        <taxon>Bacilli</taxon>
        <taxon>Bacillales</taxon>
        <taxon>Paenibacillaceae</taxon>
        <taxon>Paenibacillus</taxon>
    </lineage>
</organism>
<dbReference type="RefSeq" id="WP_366290139.1">
    <property type="nucleotide sequence ID" value="NZ_CP159992.1"/>
</dbReference>
<accession>A0AAU8N704</accession>
<feature type="coiled-coil region" evidence="1">
    <location>
        <begin position="32"/>
        <end position="66"/>
    </location>
</feature>
<reference evidence="2" key="1">
    <citation type="submission" date="2024-05" db="EMBL/GenBank/DDBJ databases">
        <title>Draft genome assemblies of 36 bacteria isolated from hibernating arctic ground squirrels.</title>
        <authorList>
            <person name="McKee H."/>
            <person name="Mullen L."/>
            <person name="Drown D.M."/>
            <person name="Duddleston K.N."/>
        </authorList>
    </citation>
    <scope>NUCLEOTIDE SEQUENCE</scope>
    <source>
        <strain evidence="2">AN1007</strain>
    </source>
</reference>